<dbReference type="Pfam" id="PF00961">
    <property type="entry name" value="LAGLIDADG_1"/>
    <property type="match status" value="1"/>
</dbReference>
<dbReference type="PANTHER" id="PTHR36181:SF2">
    <property type="entry name" value="INTRON-ENCODED ENDONUCLEASE AI3-RELATED"/>
    <property type="match status" value="1"/>
</dbReference>
<feature type="domain" description="Homing endonuclease LAGLIDADG" evidence="1">
    <location>
        <begin position="21"/>
        <end position="100"/>
    </location>
</feature>
<name>A0A934J2I9_9BACL</name>
<evidence type="ECO:0000259" key="1">
    <source>
        <dbReference type="Pfam" id="PF00961"/>
    </source>
</evidence>
<evidence type="ECO:0000313" key="3">
    <source>
        <dbReference type="Proteomes" id="UP000640274"/>
    </source>
</evidence>
<accession>A0A934J2I9</accession>
<keyword evidence="3" id="KW-1185">Reference proteome</keyword>
<organism evidence="2 3">
    <name type="scientific">Paenibacillus roseus</name>
    <dbReference type="NCBI Taxonomy" id="2798579"/>
    <lineage>
        <taxon>Bacteria</taxon>
        <taxon>Bacillati</taxon>
        <taxon>Bacillota</taxon>
        <taxon>Bacilli</taxon>
        <taxon>Bacillales</taxon>
        <taxon>Paenibacillaceae</taxon>
        <taxon>Paenibacillus</taxon>
    </lineage>
</organism>
<reference evidence="2" key="1">
    <citation type="submission" date="2020-12" db="EMBL/GenBank/DDBJ databases">
        <authorList>
            <person name="Huq M.A."/>
        </authorList>
    </citation>
    <scope>NUCLEOTIDE SEQUENCE</scope>
    <source>
        <strain evidence="2">MAHUQ-46</strain>
    </source>
</reference>
<dbReference type="SUPFAM" id="SSF55608">
    <property type="entry name" value="Homing endonucleases"/>
    <property type="match status" value="1"/>
</dbReference>
<dbReference type="Gene3D" id="3.10.28.10">
    <property type="entry name" value="Homing endonucleases"/>
    <property type="match status" value="1"/>
</dbReference>
<feature type="non-terminal residue" evidence="2">
    <location>
        <position position="100"/>
    </location>
</feature>
<dbReference type="InterPro" id="IPR027434">
    <property type="entry name" value="Homing_endonucl"/>
</dbReference>
<dbReference type="AlphaFoldDB" id="A0A934J2I9"/>
<evidence type="ECO:0000313" key="2">
    <source>
        <dbReference type="EMBL" id="MBJ6361605.1"/>
    </source>
</evidence>
<keyword evidence="2" id="KW-0378">Hydrolase</keyword>
<comment type="caution">
    <text evidence="2">The sequence shown here is derived from an EMBL/GenBank/DDBJ whole genome shotgun (WGS) entry which is preliminary data.</text>
</comment>
<sequence>MNQNISSINLNKTHSFFYQWLVGMTDGDGSFSMNVQNNYWIFTYKITLSTANLQVLYYIKKYLNCGHITFEHSKCLASYRIRNKELLRNIIFPIFNTYPL</sequence>
<protein>
    <submittedName>
        <fullName evidence="2">LAGLIDADG family homing endonuclease</fullName>
    </submittedName>
</protein>
<dbReference type="InterPro" id="IPR004860">
    <property type="entry name" value="LAGLIDADG_dom"/>
</dbReference>
<gene>
    <name evidence="2" type="ORF">JFN88_09865</name>
</gene>
<keyword evidence="2" id="KW-0540">Nuclease</keyword>
<dbReference type="GO" id="GO:0004519">
    <property type="term" value="F:endonuclease activity"/>
    <property type="evidence" value="ECO:0007669"/>
    <property type="project" value="UniProtKB-KW"/>
</dbReference>
<proteinExistence type="predicted"/>
<dbReference type="InterPro" id="IPR051289">
    <property type="entry name" value="LAGLIDADG_Endonuclease"/>
</dbReference>
<dbReference type="PANTHER" id="PTHR36181">
    <property type="entry name" value="INTRON-ENCODED ENDONUCLEASE AI3-RELATED"/>
    <property type="match status" value="1"/>
</dbReference>
<keyword evidence="2" id="KW-0255">Endonuclease</keyword>
<dbReference type="Proteomes" id="UP000640274">
    <property type="component" value="Unassembled WGS sequence"/>
</dbReference>
<dbReference type="EMBL" id="JAELUP010000034">
    <property type="protein sequence ID" value="MBJ6361605.1"/>
    <property type="molecule type" value="Genomic_DNA"/>
</dbReference>